<gene>
    <name evidence="2" type="ORF">NCTC13336_02216</name>
</gene>
<keyword evidence="3" id="KW-1185">Reference proteome</keyword>
<dbReference type="Proteomes" id="UP000254293">
    <property type="component" value="Unassembled WGS sequence"/>
</dbReference>
<keyword evidence="1" id="KW-1133">Transmembrane helix</keyword>
<protein>
    <submittedName>
        <fullName evidence="2">Uncharacterized protein</fullName>
    </submittedName>
</protein>
<proteinExistence type="predicted"/>
<accession>A0A377R6V0</accession>
<evidence type="ECO:0000256" key="1">
    <source>
        <dbReference type="SAM" id="Phobius"/>
    </source>
</evidence>
<feature type="transmembrane region" description="Helical" evidence="1">
    <location>
        <begin position="149"/>
        <end position="167"/>
    </location>
</feature>
<evidence type="ECO:0000313" key="2">
    <source>
        <dbReference type="EMBL" id="STR03295.1"/>
    </source>
</evidence>
<name>A0A377R6V0_9NEIS</name>
<evidence type="ECO:0000313" key="3">
    <source>
        <dbReference type="Proteomes" id="UP000254293"/>
    </source>
</evidence>
<reference evidence="2 3" key="1">
    <citation type="submission" date="2018-06" db="EMBL/GenBank/DDBJ databases">
        <authorList>
            <consortium name="Pathogen Informatics"/>
            <person name="Doyle S."/>
        </authorList>
    </citation>
    <scope>NUCLEOTIDE SEQUENCE [LARGE SCALE GENOMIC DNA]</scope>
    <source>
        <strain evidence="2 3">NCTC13336</strain>
    </source>
</reference>
<sequence>MQRAEIGFQTACFPLPLCTCTYGGGLGWGKLPLRLHWRCSGACSGKAVRETRPRPRLSPAREQGRGWVDVGLPVVELAADACVAEPHPARTLRPSEMLYGRFSDGLFIEDGGDACVAGATHPTRVVGTGFQKETKPKTTEGTDTARQQIFYFVPLYAIYVSGARIFGLRLKDNPRPKTACAGAASLSE</sequence>
<keyword evidence="1" id="KW-0472">Membrane</keyword>
<dbReference type="AlphaFoldDB" id="A0A377R6V0"/>
<organism evidence="2 3">
    <name type="scientific">Kingella potus</name>
    <dbReference type="NCBI Taxonomy" id="265175"/>
    <lineage>
        <taxon>Bacteria</taxon>
        <taxon>Pseudomonadati</taxon>
        <taxon>Pseudomonadota</taxon>
        <taxon>Betaproteobacteria</taxon>
        <taxon>Neisseriales</taxon>
        <taxon>Neisseriaceae</taxon>
        <taxon>Kingella</taxon>
    </lineage>
</organism>
<dbReference type="EMBL" id="UGJJ01000003">
    <property type="protein sequence ID" value="STR03295.1"/>
    <property type="molecule type" value="Genomic_DNA"/>
</dbReference>
<keyword evidence="1" id="KW-0812">Transmembrane</keyword>